<dbReference type="GO" id="GO:0004659">
    <property type="term" value="F:prenyltransferase activity"/>
    <property type="evidence" value="ECO:0007669"/>
    <property type="project" value="InterPro"/>
</dbReference>
<comment type="caution">
    <text evidence="9">The sequence shown here is derived from an EMBL/GenBank/DDBJ whole genome shotgun (WGS) entry which is preliminary data.</text>
</comment>
<evidence type="ECO:0000256" key="6">
    <source>
        <dbReference type="ARBA" id="ARBA00022842"/>
    </source>
</evidence>
<keyword evidence="7" id="KW-0414">Isoprene biosynthesis</keyword>
<dbReference type="GO" id="GO:0043386">
    <property type="term" value="P:mycotoxin biosynthetic process"/>
    <property type="evidence" value="ECO:0007669"/>
    <property type="project" value="UniProtKB-ARBA"/>
</dbReference>
<dbReference type="GO" id="GO:0006744">
    <property type="term" value="P:ubiquinone biosynthetic process"/>
    <property type="evidence" value="ECO:0007669"/>
    <property type="project" value="TreeGrafter"/>
</dbReference>
<keyword evidence="5" id="KW-0479">Metal-binding</keyword>
<evidence type="ECO:0000256" key="7">
    <source>
        <dbReference type="ARBA" id="ARBA00023229"/>
    </source>
</evidence>
<comment type="similarity">
    <text evidence="3 8">Belongs to the FPP/GGPP synthase family.</text>
</comment>
<dbReference type="OrthoDB" id="9927103at2759"/>
<keyword evidence="4 8" id="KW-0808">Transferase</keyword>
<evidence type="ECO:0000256" key="4">
    <source>
        <dbReference type="ARBA" id="ARBA00022679"/>
    </source>
</evidence>
<dbReference type="Pfam" id="PF00348">
    <property type="entry name" value="polyprenyl_synt"/>
    <property type="match status" value="1"/>
</dbReference>
<evidence type="ECO:0000256" key="2">
    <source>
        <dbReference type="ARBA" id="ARBA00005179"/>
    </source>
</evidence>
<dbReference type="GO" id="GO:1990234">
    <property type="term" value="C:transferase complex"/>
    <property type="evidence" value="ECO:0007669"/>
    <property type="project" value="TreeGrafter"/>
</dbReference>
<dbReference type="Proteomes" id="UP000186955">
    <property type="component" value="Unassembled WGS sequence"/>
</dbReference>
<evidence type="ECO:0000313" key="9">
    <source>
        <dbReference type="EMBL" id="OKP11157.1"/>
    </source>
</evidence>
<reference evidence="9 10" key="1">
    <citation type="submission" date="2016-10" db="EMBL/GenBank/DDBJ databases">
        <title>Genome sequence of the ascomycete fungus Penicillium subrubescens.</title>
        <authorList>
            <person name="De Vries R.P."/>
            <person name="Peng M."/>
            <person name="Dilokpimol A."/>
            <person name="Hilden K."/>
            <person name="Makela M.R."/>
            <person name="Grigoriev I."/>
            <person name="Riley R."/>
            <person name="Granchi Z."/>
        </authorList>
    </citation>
    <scope>NUCLEOTIDE SEQUENCE [LARGE SCALE GENOMIC DNA]</scope>
    <source>
        <strain evidence="9 10">CBS 132785</strain>
    </source>
</reference>
<dbReference type="AlphaFoldDB" id="A0A1Q5UFB1"/>
<dbReference type="InterPro" id="IPR033749">
    <property type="entry name" value="Polyprenyl_synt_CS"/>
</dbReference>
<dbReference type="STRING" id="1316194.A0A1Q5UFB1"/>
<evidence type="ECO:0000256" key="3">
    <source>
        <dbReference type="ARBA" id="ARBA00006706"/>
    </source>
</evidence>
<accession>A0A1Q5UFB1</accession>
<sequence length="453" mass="49215">MFIPQGSSLSFAQMMGLAPSMRICTIPTTGLIPSRTLSTSMCSHFFLDGLHLPHSALQSRPYNPTCQGDSLPVGTAVSAAQTILKVTPKPPPGVSVDPLRNDGEDLMFLSKHIRRPMGSGHPVPDQGANYYTRSEGKHMRPLLVLLMSQATALAPRKHNPETDGSISVNDPPISLPAEAKYDFSCDDNILPSQRRLAEITELIHTATLCHDDVIDNALTRRANSSANLASGNKMAVLAGDFLLGRASVALARLRDPEAMELMAAVIADSAEGGFMQLRNTVEDESKPVFTDDALNYYLQKAYLKTASLISKSCRCAAVLGRSAPEIIEASYQYGRNLGLAFQLVDDVLDYTATEAELDKPAGANLELGLATAPLLFAWKSNPELGPLIGRKFREQGDVQRAYNIVYRSDGVEKARTLAQDYADKAIAAVSDFPDSEAKSCLIEMCKKAMRRRK</sequence>
<dbReference type="GO" id="GO:0046872">
    <property type="term" value="F:metal ion binding"/>
    <property type="evidence" value="ECO:0007669"/>
    <property type="project" value="UniProtKB-KW"/>
</dbReference>
<keyword evidence="6" id="KW-0460">Magnesium</keyword>
<organism evidence="9 10">
    <name type="scientific">Penicillium subrubescens</name>
    <dbReference type="NCBI Taxonomy" id="1316194"/>
    <lineage>
        <taxon>Eukaryota</taxon>
        <taxon>Fungi</taxon>
        <taxon>Dikarya</taxon>
        <taxon>Ascomycota</taxon>
        <taxon>Pezizomycotina</taxon>
        <taxon>Eurotiomycetes</taxon>
        <taxon>Eurotiomycetidae</taxon>
        <taxon>Eurotiales</taxon>
        <taxon>Aspergillaceae</taxon>
        <taxon>Penicillium</taxon>
    </lineage>
</organism>
<evidence type="ECO:0000256" key="1">
    <source>
        <dbReference type="ARBA" id="ARBA00001946"/>
    </source>
</evidence>
<dbReference type="SUPFAM" id="SSF48576">
    <property type="entry name" value="Terpenoid synthases"/>
    <property type="match status" value="1"/>
</dbReference>
<dbReference type="SFLD" id="SFLDS00005">
    <property type="entry name" value="Isoprenoid_Synthase_Type_I"/>
    <property type="match status" value="1"/>
</dbReference>
<dbReference type="PANTHER" id="PTHR12001">
    <property type="entry name" value="GERANYLGERANYL PYROPHOSPHATE SYNTHASE"/>
    <property type="match status" value="1"/>
</dbReference>
<dbReference type="EMBL" id="MNBE01000294">
    <property type="protein sequence ID" value="OKP11157.1"/>
    <property type="molecule type" value="Genomic_DNA"/>
</dbReference>
<keyword evidence="10" id="KW-1185">Reference proteome</keyword>
<evidence type="ECO:0008006" key="11">
    <source>
        <dbReference type="Google" id="ProtNLM"/>
    </source>
</evidence>
<name>A0A1Q5UFB1_9EURO</name>
<proteinExistence type="inferred from homology"/>
<dbReference type="InterPro" id="IPR000092">
    <property type="entry name" value="Polyprenyl_synt"/>
</dbReference>
<comment type="pathway">
    <text evidence="2">Secondary metabolite biosynthesis.</text>
</comment>
<evidence type="ECO:0000256" key="8">
    <source>
        <dbReference type="RuleBase" id="RU004466"/>
    </source>
</evidence>
<gene>
    <name evidence="9" type="ORF">PENSUB_3328</name>
</gene>
<dbReference type="Gene3D" id="1.10.600.10">
    <property type="entry name" value="Farnesyl Diphosphate Synthase"/>
    <property type="match status" value="1"/>
</dbReference>
<dbReference type="CDD" id="cd00685">
    <property type="entry name" value="Trans_IPPS_HT"/>
    <property type="match status" value="1"/>
</dbReference>
<dbReference type="GO" id="GO:0046165">
    <property type="term" value="P:alcohol biosynthetic process"/>
    <property type="evidence" value="ECO:0007669"/>
    <property type="project" value="UniProtKB-ARBA"/>
</dbReference>
<dbReference type="InterPro" id="IPR008949">
    <property type="entry name" value="Isoprenoid_synthase_dom_sf"/>
</dbReference>
<evidence type="ECO:0000256" key="5">
    <source>
        <dbReference type="ARBA" id="ARBA00022723"/>
    </source>
</evidence>
<dbReference type="GO" id="GO:0008299">
    <property type="term" value="P:isoprenoid biosynthetic process"/>
    <property type="evidence" value="ECO:0007669"/>
    <property type="project" value="UniProtKB-KW"/>
</dbReference>
<dbReference type="PANTHER" id="PTHR12001:SF69">
    <property type="entry name" value="ALL TRANS-POLYPRENYL-DIPHOSPHATE SYNTHASE PDSS1"/>
    <property type="match status" value="1"/>
</dbReference>
<evidence type="ECO:0000313" key="10">
    <source>
        <dbReference type="Proteomes" id="UP000186955"/>
    </source>
</evidence>
<dbReference type="PROSITE" id="PS00444">
    <property type="entry name" value="POLYPRENYL_SYNTHASE_2"/>
    <property type="match status" value="1"/>
</dbReference>
<comment type="cofactor">
    <cofactor evidence="1">
        <name>Mg(2+)</name>
        <dbReference type="ChEBI" id="CHEBI:18420"/>
    </cofactor>
</comment>
<protein>
    <recommendedName>
        <fullName evidence="11">Hexaprenyl pyrophosphate synthase, mitochondrial</fullName>
    </recommendedName>
</protein>